<dbReference type="PANTHER" id="PTHR36541">
    <property type="entry name" value="SUPEROXIDE REDUCTASE-RELATED"/>
    <property type="match status" value="1"/>
</dbReference>
<dbReference type="GO" id="GO:0016491">
    <property type="term" value="F:oxidoreductase activity"/>
    <property type="evidence" value="ECO:0007669"/>
    <property type="project" value="UniProtKB-KW"/>
</dbReference>
<protein>
    <submittedName>
        <fullName evidence="7">Desulfoferrodoxin</fullName>
        <ecNumber evidence="7">1.15.1.-</ecNumber>
    </submittedName>
</protein>
<organism evidence="7">
    <name type="scientific">human gut metagenome</name>
    <dbReference type="NCBI Taxonomy" id="408170"/>
    <lineage>
        <taxon>unclassified sequences</taxon>
        <taxon>metagenomes</taxon>
        <taxon>organismal metagenomes</taxon>
    </lineage>
</organism>
<gene>
    <name evidence="7" type="ORF">OBE_00752</name>
</gene>
<evidence type="ECO:0000256" key="3">
    <source>
        <dbReference type="ARBA" id="ARBA00022723"/>
    </source>
</evidence>
<dbReference type="Gene3D" id="2.60.40.730">
    <property type="entry name" value="SOR catalytic domain"/>
    <property type="match status" value="1"/>
</dbReference>
<comment type="similarity">
    <text evidence="1">Belongs to the desulfoferrodoxin family.</text>
</comment>
<feature type="domain" description="Desulfoferrodoxin ferrous iron-binding" evidence="6">
    <location>
        <begin position="42"/>
        <end position="100"/>
    </location>
</feature>
<accession>K1U328</accession>
<keyword evidence="5" id="KW-0408">Iron</keyword>
<sequence>MKENAKFLKCPICDNIIELIDGDVQHITCCGRKMEEMKANTTDAATEKHIPIYKKVEDEIVVSVGEVEHPMEKEHYIMWIAQVSENRITHVKLYPEQATETRFPYISG</sequence>
<dbReference type="EMBL" id="AJWZ01000515">
    <property type="protein sequence ID" value="EKC76613.1"/>
    <property type="molecule type" value="Genomic_DNA"/>
</dbReference>
<feature type="non-terminal residue" evidence="7">
    <location>
        <position position="108"/>
    </location>
</feature>
<dbReference type="SUPFAM" id="SSF57802">
    <property type="entry name" value="Rubredoxin-like"/>
    <property type="match status" value="1"/>
</dbReference>
<dbReference type="InterPro" id="IPR036073">
    <property type="entry name" value="Desulfoferrodoxin_Fe-bd_dom_sf"/>
</dbReference>
<evidence type="ECO:0000256" key="5">
    <source>
        <dbReference type="ARBA" id="ARBA00023004"/>
    </source>
</evidence>
<comment type="caution">
    <text evidence="7">The sequence shown here is derived from an EMBL/GenBank/DDBJ whole genome shotgun (WGS) entry which is preliminary data.</text>
</comment>
<evidence type="ECO:0000259" key="6">
    <source>
        <dbReference type="Pfam" id="PF01880"/>
    </source>
</evidence>
<keyword evidence="3" id="KW-0479">Metal-binding</keyword>
<dbReference type="InterPro" id="IPR002742">
    <property type="entry name" value="Desulfoferrodoxin_Fe-bd_dom"/>
</dbReference>
<evidence type="ECO:0000313" key="7">
    <source>
        <dbReference type="EMBL" id="EKC76613.1"/>
    </source>
</evidence>
<dbReference type="PANTHER" id="PTHR36541:SF1">
    <property type="entry name" value="SUPEROXIDE REDUCTASE-RELATED"/>
    <property type="match status" value="1"/>
</dbReference>
<dbReference type="Pfam" id="PF01880">
    <property type="entry name" value="Desulfoferrodox"/>
    <property type="match status" value="1"/>
</dbReference>
<dbReference type="InterPro" id="IPR051233">
    <property type="entry name" value="Desulfoferrodoxin_SOR"/>
</dbReference>
<keyword evidence="7" id="KW-0560">Oxidoreductase</keyword>
<keyword evidence="4" id="KW-0249">Electron transport</keyword>
<name>K1U328_9ZZZZ</name>
<evidence type="ECO:0000256" key="1">
    <source>
        <dbReference type="ARBA" id="ARBA00005941"/>
    </source>
</evidence>
<dbReference type="GO" id="GO:0005506">
    <property type="term" value="F:iron ion binding"/>
    <property type="evidence" value="ECO:0007669"/>
    <property type="project" value="InterPro"/>
</dbReference>
<reference evidence="7" key="1">
    <citation type="journal article" date="2013" name="Environ. Microbiol.">
        <title>Microbiota from the distal guts of lean and obese adolescents exhibit partial functional redundancy besides clear differences in community structure.</title>
        <authorList>
            <person name="Ferrer M."/>
            <person name="Ruiz A."/>
            <person name="Lanza F."/>
            <person name="Haange S.B."/>
            <person name="Oberbach A."/>
            <person name="Till H."/>
            <person name="Bargiela R."/>
            <person name="Campoy C."/>
            <person name="Segura M.T."/>
            <person name="Richter M."/>
            <person name="von Bergen M."/>
            <person name="Seifert J."/>
            <person name="Suarez A."/>
        </authorList>
    </citation>
    <scope>NUCLEOTIDE SEQUENCE</scope>
</reference>
<proteinExistence type="inferred from homology"/>
<evidence type="ECO:0000256" key="4">
    <source>
        <dbReference type="ARBA" id="ARBA00022982"/>
    </source>
</evidence>
<evidence type="ECO:0000256" key="2">
    <source>
        <dbReference type="ARBA" id="ARBA00022448"/>
    </source>
</evidence>
<dbReference type="SUPFAM" id="SSF49367">
    <property type="entry name" value="Superoxide reductase-like"/>
    <property type="match status" value="1"/>
</dbReference>
<dbReference type="AlphaFoldDB" id="K1U328"/>
<keyword evidence="2" id="KW-0813">Transport</keyword>
<dbReference type="EC" id="1.15.1.-" evidence="7"/>